<keyword evidence="1" id="KW-0812">Transmembrane</keyword>
<dbReference type="Pfam" id="PF06196">
    <property type="entry name" value="DUF997"/>
    <property type="match status" value="1"/>
</dbReference>
<protein>
    <submittedName>
        <fullName evidence="2">Sodium:pantothenate symporter</fullName>
    </submittedName>
</protein>
<dbReference type="InterPro" id="IPR010398">
    <property type="entry name" value="DUF997"/>
</dbReference>
<dbReference type="AlphaFoldDB" id="A0A5J4JPU6"/>
<evidence type="ECO:0000256" key="1">
    <source>
        <dbReference type="SAM" id="Phobius"/>
    </source>
</evidence>
<accession>A0A5J4JPU6</accession>
<evidence type="ECO:0000313" key="3">
    <source>
        <dbReference type="Proteomes" id="UP000391919"/>
    </source>
</evidence>
<reference evidence="2 3" key="1">
    <citation type="submission" date="2019-09" db="EMBL/GenBank/DDBJ databases">
        <title>Draft genome sequence of Bacillus sp. JC-7.</title>
        <authorList>
            <person name="Tanaka N."/>
            <person name="Shiwa Y."/>
            <person name="Fujita N."/>
            <person name="Tanasupawat S."/>
        </authorList>
    </citation>
    <scope>NUCLEOTIDE SEQUENCE [LARGE SCALE GENOMIC DNA]</scope>
    <source>
        <strain evidence="2 3">JC-7</strain>
    </source>
</reference>
<keyword evidence="1" id="KW-0472">Membrane</keyword>
<keyword evidence="3" id="KW-1185">Reference proteome</keyword>
<gene>
    <name evidence="2" type="ORF">BpJC7_23670</name>
</gene>
<dbReference type="EMBL" id="BKZQ01000034">
    <property type="protein sequence ID" value="GER71064.1"/>
    <property type="molecule type" value="Genomic_DNA"/>
</dbReference>
<feature type="transmembrane region" description="Helical" evidence="1">
    <location>
        <begin position="57"/>
        <end position="81"/>
    </location>
</feature>
<proteinExistence type="predicted"/>
<feature type="transmembrane region" description="Helical" evidence="1">
    <location>
        <begin position="20"/>
        <end position="37"/>
    </location>
</feature>
<dbReference type="PANTHER" id="PTHR39174:SF1">
    <property type="entry name" value="INNER MEMBRANE PROTEIN"/>
    <property type="match status" value="1"/>
</dbReference>
<dbReference type="Proteomes" id="UP000391919">
    <property type="component" value="Unassembled WGS sequence"/>
</dbReference>
<evidence type="ECO:0000313" key="2">
    <source>
        <dbReference type="EMBL" id="GER71064.1"/>
    </source>
</evidence>
<comment type="caution">
    <text evidence="2">The sequence shown here is derived from an EMBL/GenBank/DDBJ whole genome shotgun (WGS) entry which is preliminary data.</text>
</comment>
<keyword evidence="1" id="KW-1133">Transmembrane helix</keyword>
<sequence length="94" mass="10922">MKKRLETEDKRFKQAHKEALIGVGLVVFNFLWWYGFAYGLGSRPVKSFHYVFGMPAWFFYSCIAGYIVVTLLVIVLVKFFFRDIPFDGEKGGEP</sequence>
<name>A0A5J4JPU6_9BACI</name>
<dbReference type="PANTHER" id="PTHR39174">
    <property type="entry name" value="INNER MEMBRANE PROTEIN-RELATED"/>
    <property type="match status" value="1"/>
</dbReference>
<organism evidence="2 3">
    <name type="scientific">Weizmannia acidilactici</name>
    <dbReference type="NCBI Taxonomy" id="2607726"/>
    <lineage>
        <taxon>Bacteria</taxon>
        <taxon>Bacillati</taxon>
        <taxon>Bacillota</taxon>
        <taxon>Bacilli</taxon>
        <taxon>Bacillales</taxon>
        <taxon>Bacillaceae</taxon>
        <taxon>Heyndrickxia</taxon>
    </lineage>
</organism>